<name>A0A9N9I3J5_9GLOM</name>
<dbReference type="Pfam" id="PF01494">
    <property type="entry name" value="FAD_binding_3"/>
    <property type="match status" value="1"/>
</dbReference>
<keyword evidence="2" id="KW-0274">FAD</keyword>
<organism evidence="6 7">
    <name type="scientific">Dentiscutata erythropus</name>
    <dbReference type="NCBI Taxonomy" id="1348616"/>
    <lineage>
        <taxon>Eukaryota</taxon>
        <taxon>Fungi</taxon>
        <taxon>Fungi incertae sedis</taxon>
        <taxon>Mucoromycota</taxon>
        <taxon>Glomeromycotina</taxon>
        <taxon>Glomeromycetes</taxon>
        <taxon>Diversisporales</taxon>
        <taxon>Gigasporaceae</taxon>
        <taxon>Dentiscutata</taxon>
    </lineage>
</organism>
<feature type="domain" description="FAD-binding" evidence="5">
    <location>
        <begin position="339"/>
        <end position="385"/>
    </location>
</feature>
<dbReference type="EMBL" id="CAJVPY010010448">
    <property type="protein sequence ID" value="CAG8718885.1"/>
    <property type="molecule type" value="Genomic_DNA"/>
</dbReference>
<evidence type="ECO:0000313" key="7">
    <source>
        <dbReference type="Proteomes" id="UP000789405"/>
    </source>
</evidence>
<sequence length="464" mass="52971">MEITTNKNPTILIVGAGIGGLSFYHSVRKNLGNTFNVKIFERETSPQDRWQGYNIYIHRRGITSLFYCTPAEVQARLPEAIPNSIPKEHHAIAIIDHVGRHLLYVPQQKFKSIYEIEPLKHDFAGMVAFRNRLRDVLLEGVDVQWDKKCVGYEECDNGVWALFEDGTREFGDLLIGADGINSPIRKQKVPSLEIIDLGVTSIDVDIEIPKNLADRLMFVYANSLMQKSLGRNGDSFFSMMRFIPIDQSDEPSYRVTLGYGYPTNLDIKDNIVIDDKNPEAIIKHAITRIKQLRPPCELTDLMIELFSLVPFSHPGEKYPFRTYNPPRRRQLRDIDPLSVPPWKNDRIVLLGDAAHAMNPLLGLGVSNAIEDADLLTKELLNYENDNLIACIRRYNEQMRVRSSKDVTKSRNTVLRQRDPVGNFGLIVRYSIFRAINVLINFIVFVKTHDIVWGRHVTGSSILLN</sequence>
<protein>
    <submittedName>
        <fullName evidence="6">4994_t:CDS:1</fullName>
    </submittedName>
</protein>
<dbReference type="InterPro" id="IPR036188">
    <property type="entry name" value="FAD/NAD-bd_sf"/>
</dbReference>
<dbReference type="OrthoDB" id="655030at2759"/>
<keyword evidence="7" id="KW-1185">Reference proteome</keyword>
<accession>A0A9N9I3J5</accession>
<reference evidence="6" key="1">
    <citation type="submission" date="2021-06" db="EMBL/GenBank/DDBJ databases">
        <authorList>
            <person name="Kallberg Y."/>
            <person name="Tangrot J."/>
            <person name="Rosling A."/>
        </authorList>
    </citation>
    <scope>NUCLEOTIDE SEQUENCE</scope>
    <source>
        <strain evidence="6">MA453B</strain>
    </source>
</reference>
<evidence type="ECO:0000256" key="1">
    <source>
        <dbReference type="ARBA" id="ARBA00022630"/>
    </source>
</evidence>
<keyword evidence="4" id="KW-0503">Monooxygenase</keyword>
<evidence type="ECO:0000256" key="3">
    <source>
        <dbReference type="ARBA" id="ARBA00023002"/>
    </source>
</evidence>
<proteinExistence type="predicted"/>
<keyword evidence="3" id="KW-0560">Oxidoreductase</keyword>
<dbReference type="PRINTS" id="PR00420">
    <property type="entry name" value="RNGMNOXGNASE"/>
</dbReference>
<evidence type="ECO:0000256" key="4">
    <source>
        <dbReference type="ARBA" id="ARBA00023033"/>
    </source>
</evidence>
<dbReference type="PANTHER" id="PTHR47178:SF6">
    <property type="entry name" value="FAD-BINDING DOMAIN-CONTAINING PROTEIN"/>
    <property type="match status" value="1"/>
</dbReference>
<dbReference type="AlphaFoldDB" id="A0A9N9I3J5"/>
<dbReference type="SUPFAM" id="SSF51905">
    <property type="entry name" value="FAD/NAD(P)-binding domain"/>
    <property type="match status" value="1"/>
</dbReference>
<dbReference type="Proteomes" id="UP000789405">
    <property type="component" value="Unassembled WGS sequence"/>
</dbReference>
<dbReference type="GO" id="GO:0004497">
    <property type="term" value="F:monooxygenase activity"/>
    <property type="evidence" value="ECO:0007669"/>
    <property type="project" value="UniProtKB-KW"/>
</dbReference>
<evidence type="ECO:0000313" key="6">
    <source>
        <dbReference type="EMBL" id="CAG8718885.1"/>
    </source>
</evidence>
<comment type="caution">
    <text evidence="6">The sequence shown here is derived from an EMBL/GenBank/DDBJ whole genome shotgun (WGS) entry which is preliminary data.</text>
</comment>
<dbReference type="PANTHER" id="PTHR47178">
    <property type="entry name" value="MONOOXYGENASE, FAD-BINDING"/>
    <property type="match status" value="1"/>
</dbReference>
<gene>
    <name evidence="6" type="ORF">DERYTH_LOCUS14160</name>
</gene>
<keyword evidence="1" id="KW-0285">Flavoprotein</keyword>
<dbReference type="GO" id="GO:0071949">
    <property type="term" value="F:FAD binding"/>
    <property type="evidence" value="ECO:0007669"/>
    <property type="project" value="InterPro"/>
</dbReference>
<dbReference type="Gene3D" id="3.50.50.60">
    <property type="entry name" value="FAD/NAD(P)-binding domain"/>
    <property type="match status" value="1"/>
</dbReference>
<evidence type="ECO:0000259" key="5">
    <source>
        <dbReference type="Pfam" id="PF01494"/>
    </source>
</evidence>
<dbReference type="InterPro" id="IPR002938">
    <property type="entry name" value="FAD-bd"/>
</dbReference>
<evidence type="ECO:0000256" key="2">
    <source>
        <dbReference type="ARBA" id="ARBA00022827"/>
    </source>
</evidence>